<dbReference type="Pfam" id="PF05345">
    <property type="entry name" value="He_PIG"/>
    <property type="match status" value="1"/>
</dbReference>
<dbReference type="GO" id="GO:0030246">
    <property type="term" value="F:carbohydrate binding"/>
    <property type="evidence" value="ECO:0007669"/>
    <property type="project" value="InterPro"/>
</dbReference>
<evidence type="ECO:0000256" key="7">
    <source>
        <dbReference type="ARBA" id="ARBA00023136"/>
    </source>
</evidence>
<comment type="subcellular location">
    <subcellularLocation>
        <location evidence="1">Endoplasmic reticulum membrane</location>
        <topology evidence="1">Single-pass type I membrane protein</topology>
    </subcellularLocation>
</comment>
<dbReference type="InterPro" id="IPR026444">
    <property type="entry name" value="Secre_tail"/>
</dbReference>
<dbReference type="InterPro" id="IPR039155">
    <property type="entry name" value="MLEC"/>
</dbReference>
<dbReference type="Gene3D" id="2.60.40.3440">
    <property type="match status" value="1"/>
</dbReference>
<evidence type="ECO:0000256" key="5">
    <source>
        <dbReference type="ARBA" id="ARBA00022824"/>
    </source>
</evidence>
<dbReference type="PANTHER" id="PTHR13460">
    <property type="match status" value="1"/>
</dbReference>
<dbReference type="RefSeq" id="WP_185272065.1">
    <property type="nucleotide sequence ID" value="NZ_CP055156.1"/>
</dbReference>
<evidence type="ECO:0000256" key="8">
    <source>
        <dbReference type="ARBA" id="ARBA00023180"/>
    </source>
</evidence>
<dbReference type="InterPro" id="IPR008979">
    <property type="entry name" value="Galactose-bd-like_sf"/>
</dbReference>
<evidence type="ECO:0000259" key="12">
    <source>
        <dbReference type="Pfam" id="PF18962"/>
    </source>
</evidence>
<keyword evidence="7 10" id="KW-0472">Membrane</keyword>
<evidence type="ECO:0000313" key="13">
    <source>
        <dbReference type="EMBL" id="QNF35576.1"/>
    </source>
</evidence>
<dbReference type="SUPFAM" id="SSF49785">
    <property type="entry name" value="Galactose-binding domain-like"/>
    <property type="match status" value="1"/>
</dbReference>
<feature type="transmembrane region" description="Helical" evidence="10">
    <location>
        <begin position="33"/>
        <end position="56"/>
    </location>
</feature>
<dbReference type="Pfam" id="PF17963">
    <property type="entry name" value="Big_9"/>
    <property type="match status" value="1"/>
</dbReference>
<evidence type="ECO:0000259" key="11">
    <source>
        <dbReference type="Pfam" id="PF11721"/>
    </source>
</evidence>
<evidence type="ECO:0000256" key="2">
    <source>
        <dbReference type="ARBA" id="ARBA00009141"/>
    </source>
</evidence>
<keyword evidence="6 10" id="KW-1133">Transmembrane helix</keyword>
<feature type="domain" description="Secretion system C-terminal sorting" evidence="12">
    <location>
        <begin position="1122"/>
        <end position="1192"/>
    </location>
</feature>
<dbReference type="InterPro" id="IPR021720">
    <property type="entry name" value="Malectin_dom"/>
</dbReference>
<dbReference type="Gene3D" id="2.60.120.430">
    <property type="entry name" value="Galactose-binding lectin"/>
    <property type="match status" value="1"/>
</dbReference>
<reference evidence="13 14" key="1">
    <citation type="journal article" date="2018" name="Int. J. Syst. Evol. Microbiol.">
        <title>Adhaeribacter swui sp. nov., isolated from wet mud.</title>
        <authorList>
            <person name="Kim D.U."/>
            <person name="Kim K.W."/>
            <person name="Kang M.S."/>
            <person name="Kim J.Y."/>
            <person name="Jang J.H."/>
            <person name="Kim M.K."/>
        </authorList>
    </citation>
    <scope>NUCLEOTIDE SEQUENCE [LARGE SCALE GENOMIC DNA]</scope>
    <source>
        <strain evidence="13 14">KCTC 52873</strain>
    </source>
</reference>
<dbReference type="CDD" id="cd11304">
    <property type="entry name" value="Cadherin_repeat"/>
    <property type="match status" value="2"/>
</dbReference>
<dbReference type="PANTHER" id="PTHR13460:SF0">
    <property type="entry name" value="MALECTIN"/>
    <property type="match status" value="1"/>
</dbReference>
<dbReference type="KEGG" id="aswu:HUW51_23770"/>
<dbReference type="EMBL" id="CP055156">
    <property type="protein sequence ID" value="QNF35576.1"/>
    <property type="molecule type" value="Genomic_DNA"/>
</dbReference>
<dbReference type="SUPFAM" id="SSF49313">
    <property type="entry name" value="Cadherin-like"/>
    <property type="match status" value="1"/>
</dbReference>
<evidence type="ECO:0000256" key="10">
    <source>
        <dbReference type="SAM" id="Phobius"/>
    </source>
</evidence>
<dbReference type="GO" id="GO:0016020">
    <property type="term" value="C:membrane"/>
    <property type="evidence" value="ECO:0007669"/>
    <property type="project" value="InterPro"/>
</dbReference>
<evidence type="ECO:0000256" key="9">
    <source>
        <dbReference type="ARBA" id="ARBA00023277"/>
    </source>
</evidence>
<dbReference type="Proteomes" id="UP000515237">
    <property type="component" value="Chromosome"/>
</dbReference>
<accession>A0A7G7GEJ2</accession>
<dbReference type="Gene3D" id="2.60.40.10">
    <property type="entry name" value="Immunoglobulins"/>
    <property type="match status" value="1"/>
</dbReference>
<dbReference type="NCBIfam" id="TIGR04183">
    <property type="entry name" value="Por_Secre_tail"/>
    <property type="match status" value="1"/>
</dbReference>
<keyword evidence="9" id="KW-0119">Carbohydrate metabolism</keyword>
<evidence type="ECO:0000256" key="4">
    <source>
        <dbReference type="ARBA" id="ARBA00022729"/>
    </source>
</evidence>
<organism evidence="13 14">
    <name type="scientific">Adhaeribacter swui</name>
    <dbReference type="NCBI Taxonomy" id="2086471"/>
    <lineage>
        <taxon>Bacteria</taxon>
        <taxon>Pseudomonadati</taxon>
        <taxon>Bacteroidota</taxon>
        <taxon>Cytophagia</taxon>
        <taxon>Cytophagales</taxon>
        <taxon>Hymenobacteraceae</taxon>
        <taxon>Adhaeribacter</taxon>
    </lineage>
</organism>
<dbReference type="InterPro" id="IPR022519">
    <property type="entry name" value="Gloeo/Verruco_rpt"/>
</dbReference>
<dbReference type="AlphaFoldDB" id="A0A7G7GEJ2"/>
<dbReference type="NCBIfam" id="TIGR03803">
    <property type="entry name" value="Gloeo_Verruco"/>
    <property type="match status" value="14"/>
</dbReference>
<comment type="similarity">
    <text evidence="2">Belongs to the malectin family.</text>
</comment>
<dbReference type="Pfam" id="PF11721">
    <property type="entry name" value="Malectin"/>
    <property type="match status" value="1"/>
</dbReference>
<dbReference type="SUPFAM" id="SSF63829">
    <property type="entry name" value="Calcium-dependent phosphotriesterase"/>
    <property type="match status" value="2"/>
</dbReference>
<feature type="domain" description="Malectin" evidence="11">
    <location>
        <begin position="955"/>
        <end position="1091"/>
    </location>
</feature>
<evidence type="ECO:0000313" key="14">
    <source>
        <dbReference type="Proteomes" id="UP000515237"/>
    </source>
</evidence>
<keyword evidence="5" id="KW-0256">Endoplasmic reticulum</keyword>
<evidence type="ECO:0000256" key="3">
    <source>
        <dbReference type="ARBA" id="ARBA00022692"/>
    </source>
</evidence>
<gene>
    <name evidence="13" type="ORF">HUW51_23770</name>
</gene>
<keyword evidence="14" id="KW-1185">Reference proteome</keyword>
<name>A0A7G7GEJ2_9BACT</name>
<dbReference type="InterPro" id="IPR013783">
    <property type="entry name" value="Ig-like_fold"/>
</dbReference>
<keyword evidence="4" id="KW-0732">Signal</keyword>
<sequence length="1196" mass="124932">MDLPLIKPTLFYLRQKYPSILGLLTGKMYRLQLVRVSACLALILGIMGFSFSPALAQEELVGFTSNGGPEGKGTLFSVKTNGSNYSIIKGFADWGKTPYGGLVKGDDGNFYGLTYEGGTYDFYGTIFRVTPKGEVTTLHHFNYGTDGAYPRGSLVKGPDGNFYGQTSAGGLNTYGTIFKITPTGTFSVIHNFSYNTGAKPNGTLALGIDGNFYGITYNGGTYSYGAIFKITPAGKYTVLRSLNSTTDGGNSYGSLTQGKDGALYGMTYSGGTYSQGTIFKISTNGTNFKVLRHLQGTDGAYPDRNSLMAAADGNLYGVIRGGGTNGVGVIYKLSTAGNFTIIKHLDYRADGGRPYGHLIQGPDGMLYGSTSQGGTFGYGTVFKMTTAGKLTVLYSLDNTKDGGSPTGALYRNTDGNLYGLASDGGKNFFGTIFKVTPTGTFSVLNSFNGATQGNTLSGNIVRAKDNAYYGTTYIGGTTNHGTIFKVCGGVTTVLHHFNKNTEGGWPLGGLVQGADGNLYGMTSEGGNYNGGTIYRITTNGSFKVLYHFNSAVDGSNPHGGLIQGKDGSFYGTARLGGPNRGGTIFKVTSAGAYKVLYSLSYSPDGRYPEGDLVQGPDGNLYGTASDGGTYAYGTIFKISTTGTNFKVLKHLNTLADGSAPLGGLTLGKDGNFYGTTSSGGSTAYDGAIFRITAAGDYKVLKRLSGPIDGETPKDNLVQASDGNFYGMTSKGGKNNAGTLFRITPAGSYSVVRHFNMATDGGTPFGSLIVQQPNPLVAKAQSITTVEDNAKAITLVGTGGSPLTYTIRSNPKNGTLSGTGANRTYTPKANFTGKDSFTFTVSVGCLVSAPATVTITVSPVNDAPVLATIGNKTVSKGATLTFTATATDPDAGQTKTFSLVGAPSGATIHATSGVFTWKPTVSGSFKFKVKVTDNGSPALSAEQAVTVTVTNPVNLVRINTGGEAVTTPLGNFAADGYFTGATSISTTTADIAGTTNDALYQDNRRATSNGGSFSYNIPVTNGTYQVKLHFAETFHPLPGLRKFNVTAEGATWLTNYDIVAAAGGTKTAVVVSKNVTVSDGVVNLNFVSVVDKACVSAIEILPTGTLIASEINNAANQTVVSNLYPNPAVNQITVSLNENTTTFSGVITDSQGNTVKTLNEPVTNNQVVLNVANLQPGLYQLQVPSETGLQTYRFIKK</sequence>
<keyword evidence="3 10" id="KW-0812">Transmembrane</keyword>
<dbReference type="Pfam" id="PF18962">
    <property type="entry name" value="Por_Secre_tail"/>
    <property type="match status" value="1"/>
</dbReference>
<evidence type="ECO:0000256" key="1">
    <source>
        <dbReference type="ARBA" id="ARBA00004115"/>
    </source>
</evidence>
<dbReference type="GO" id="GO:0005509">
    <property type="term" value="F:calcium ion binding"/>
    <property type="evidence" value="ECO:0007669"/>
    <property type="project" value="InterPro"/>
</dbReference>
<evidence type="ECO:0000256" key="6">
    <source>
        <dbReference type="ARBA" id="ARBA00022989"/>
    </source>
</evidence>
<protein>
    <submittedName>
        <fullName evidence="13">T9SS type A sorting domain-containing protein</fullName>
    </submittedName>
</protein>
<keyword evidence="8" id="KW-0325">Glycoprotein</keyword>
<dbReference type="InterPro" id="IPR015919">
    <property type="entry name" value="Cadherin-like_sf"/>
</dbReference>
<proteinExistence type="inferred from homology"/>